<evidence type="ECO:0000313" key="1">
    <source>
        <dbReference type="EMBL" id="BDQ35416.1"/>
    </source>
</evidence>
<dbReference type="Pfam" id="PF05130">
    <property type="entry name" value="FlgN"/>
    <property type="match status" value="1"/>
</dbReference>
<keyword evidence="2" id="KW-1185">Reference proteome</keyword>
<keyword evidence="1" id="KW-0282">Flagellum</keyword>
<evidence type="ECO:0000313" key="2">
    <source>
        <dbReference type="Proteomes" id="UP001061361"/>
    </source>
</evidence>
<organism evidence="1 2">
    <name type="scientific">Pseudodesulfovibrio portus</name>
    <dbReference type="NCBI Taxonomy" id="231439"/>
    <lineage>
        <taxon>Bacteria</taxon>
        <taxon>Pseudomonadati</taxon>
        <taxon>Thermodesulfobacteriota</taxon>
        <taxon>Desulfovibrionia</taxon>
        <taxon>Desulfovibrionales</taxon>
        <taxon>Desulfovibrionaceae</taxon>
    </lineage>
</organism>
<name>A0ABM8AVC3_9BACT</name>
<keyword evidence="1" id="KW-0969">Cilium</keyword>
<keyword evidence="1" id="KW-0966">Cell projection</keyword>
<dbReference type="RefSeq" id="WP_264982306.1">
    <property type="nucleotide sequence ID" value="NZ_AP026708.1"/>
</dbReference>
<dbReference type="Proteomes" id="UP001061361">
    <property type="component" value="Chromosome"/>
</dbReference>
<sequence length="159" mass="18183">MLRLVEENLVRQNKAMMLMFFLLEEEFARLTKLNPQAVSRIELSIQELMRQVAAERMSLRNMVRQVEPSGKRVRDLFPSLEPGMVVTFRELLGLLDQTEQKCAVQASKNGEMARALFEQSKGLLDFMHNQIKPKNTSAYARSGRFAQAPSNARLLSGRL</sequence>
<accession>A0ABM8AVC3</accession>
<proteinExistence type="predicted"/>
<dbReference type="EMBL" id="AP026708">
    <property type="protein sequence ID" value="BDQ35416.1"/>
    <property type="molecule type" value="Genomic_DNA"/>
</dbReference>
<gene>
    <name evidence="1" type="ORF">JCM14722_29580</name>
</gene>
<protein>
    <submittedName>
        <fullName evidence="1">Flagellar protein FlgN</fullName>
    </submittedName>
</protein>
<dbReference type="InterPro" id="IPR007809">
    <property type="entry name" value="FlgN-like"/>
</dbReference>
<reference evidence="1" key="1">
    <citation type="submission" date="2022-08" db="EMBL/GenBank/DDBJ databases">
        <title>Genome Sequence of the sulphate-reducing bacterium, Pseudodesulfovibrio portus JCM14722.</title>
        <authorList>
            <person name="Kondo R."/>
            <person name="Kataoka T."/>
        </authorList>
    </citation>
    <scope>NUCLEOTIDE SEQUENCE</scope>
    <source>
        <strain evidence="1">JCM 14722</strain>
    </source>
</reference>